<name>A0A4Y8UQN9_9BACT</name>
<comment type="caution">
    <text evidence="1">The sequence shown here is derived from an EMBL/GenBank/DDBJ whole genome shotgun (WGS) entry which is preliminary data.</text>
</comment>
<dbReference type="OrthoDB" id="1025938at2"/>
<dbReference type="Proteomes" id="UP000297872">
    <property type="component" value="Unassembled WGS sequence"/>
</dbReference>
<keyword evidence="2" id="KW-1185">Reference proteome</keyword>
<proteinExistence type="predicted"/>
<sequence>MKKIFFVWLLALVSILGYAQNLTEHMSFMGIPINGTITQFQTKLQGKGCALDRITNSQLGVGCRAFTEKFVDNKVNIFVYYDEKTKIVYRVKAVLSGTSEEIAVQQYEKIKGLLLTKYGSTFSNYGTQSDKEAFGVLVASKSLREDRDSSYSLASNGFKGAVDLYIVKDDSYLRYPYWFNLHIDYMDAINSEKHQNQSLEDI</sequence>
<evidence type="ECO:0000313" key="1">
    <source>
        <dbReference type="EMBL" id="TFH70910.1"/>
    </source>
</evidence>
<dbReference type="EMBL" id="SGVY01000071">
    <property type="protein sequence ID" value="TFH70910.1"/>
    <property type="molecule type" value="Genomic_DNA"/>
</dbReference>
<organism evidence="1 2">
    <name type="scientific">Segatella hominis</name>
    <dbReference type="NCBI Taxonomy" id="2518605"/>
    <lineage>
        <taxon>Bacteria</taxon>
        <taxon>Pseudomonadati</taxon>
        <taxon>Bacteroidota</taxon>
        <taxon>Bacteroidia</taxon>
        <taxon>Bacteroidales</taxon>
        <taxon>Prevotellaceae</taxon>
        <taxon>Segatella</taxon>
    </lineage>
</organism>
<evidence type="ECO:0000313" key="2">
    <source>
        <dbReference type="Proteomes" id="UP000297872"/>
    </source>
</evidence>
<accession>A0A4Y8UQN9</accession>
<dbReference type="AlphaFoldDB" id="A0A4Y8UQN9"/>
<reference evidence="1 2" key="1">
    <citation type="submission" date="2019-02" db="EMBL/GenBank/DDBJ databases">
        <title>Draft Genome Sequence of the Prevotella sp. BCRC 81118, Isolated from Human Feces.</title>
        <authorList>
            <person name="Huang C.-H."/>
        </authorList>
    </citation>
    <scope>NUCLEOTIDE SEQUENCE [LARGE SCALE GENOMIC DNA]</scope>
    <source>
        <strain evidence="1 2">BCRC 81118</strain>
    </source>
</reference>
<gene>
    <name evidence="1" type="ORF">EXN75_15945</name>
</gene>
<protein>
    <submittedName>
        <fullName evidence="1">Uncharacterized protein</fullName>
    </submittedName>
</protein>
<dbReference type="RefSeq" id="WP_134844572.1">
    <property type="nucleotide sequence ID" value="NZ_SGVY01000071.1"/>
</dbReference>
<dbReference type="GeneID" id="302996753"/>